<feature type="compositionally biased region" description="Basic and acidic residues" evidence="1">
    <location>
        <begin position="78"/>
        <end position="88"/>
    </location>
</feature>
<evidence type="ECO:0000256" key="1">
    <source>
        <dbReference type="SAM" id="MobiDB-lite"/>
    </source>
</evidence>
<feature type="compositionally biased region" description="Acidic residues" evidence="1">
    <location>
        <begin position="95"/>
        <end position="104"/>
    </location>
</feature>
<dbReference type="EMBL" id="WSZK01000001">
    <property type="protein sequence ID" value="MWG32977.1"/>
    <property type="molecule type" value="Genomic_DNA"/>
</dbReference>
<feature type="region of interest" description="Disordered" evidence="1">
    <location>
        <begin position="1"/>
        <end position="110"/>
    </location>
</feature>
<dbReference type="AlphaFoldDB" id="A0A6B0GG21"/>
<sequence>MSTFEKDLNANRADLGSPPIDADGDGTVETWGATDEDTQAAVREGYYTADDDDESSGTSTTATSTTSTTPDSPYSVENDPRQDVRNWDGDSSNAVDEDREETYTFDETAPGFGAFGNGYVPGNGTHENYNGEDGYWYGTDPENQPAANAPVSADWIEANTHAPGEGTGQSNGGLDARTVAIGAAALGIAALVGGSK</sequence>
<proteinExistence type="predicted"/>
<feature type="compositionally biased region" description="Low complexity" evidence="1">
    <location>
        <begin position="56"/>
        <end position="73"/>
    </location>
</feature>
<evidence type="ECO:0000313" key="3">
    <source>
        <dbReference type="Proteomes" id="UP000451471"/>
    </source>
</evidence>
<evidence type="ECO:0000313" key="2">
    <source>
        <dbReference type="EMBL" id="MWG32977.1"/>
    </source>
</evidence>
<dbReference type="Proteomes" id="UP000451471">
    <property type="component" value="Unassembled WGS sequence"/>
</dbReference>
<comment type="caution">
    <text evidence="2">The sequence shown here is derived from an EMBL/GenBank/DDBJ whole genome shotgun (WGS) entry which is preliminary data.</text>
</comment>
<dbReference type="RefSeq" id="WP_158202703.1">
    <property type="nucleotide sequence ID" value="NZ_WSZK01000001.1"/>
</dbReference>
<accession>A0A6B0GG21</accession>
<keyword evidence="3" id="KW-1185">Reference proteome</keyword>
<name>A0A6B0GG21_9EURY</name>
<reference evidence="2 3" key="1">
    <citation type="submission" date="2019-12" db="EMBL/GenBank/DDBJ databases">
        <title>Halocatena pleomorpha gen. nov. sp. nov., an extremely halophilic archaeon of family Halobacteriaceae isolated from saltpan soil.</title>
        <authorList>
            <person name="Pal Y."/>
            <person name="Verma A."/>
            <person name="Krishnamurthi S."/>
            <person name="Kumar P."/>
        </authorList>
    </citation>
    <scope>NUCLEOTIDE SEQUENCE [LARGE SCALE GENOMIC DNA]</scope>
    <source>
        <strain evidence="2 3">JCM 16495</strain>
    </source>
</reference>
<gene>
    <name evidence="2" type="ORF">GQS65_00455</name>
</gene>
<protein>
    <submittedName>
        <fullName evidence="2">Uncharacterized protein</fullName>
    </submittedName>
</protein>
<organism evidence="2 3">
    <name type="scientific">Halomarina oriensis</name>
    <dbReference type="NCBI Taxonomy" id="671145"/>
    <lineage>
        <taxon>Archaea</taxon>
        <taxon>Methanobacteriati</taxon>
        <taxon>Methanobacteriota</taxon>
        <taxon>Stenosarchaea group</taxon>
        <taxon>Halobacteria</taxon>
        <taxon>Halobacteriales</taxon>
        <taxon>Natronomonadaceae</taxon>
        <taxon>Halomarina</taxon>
    </lineage>
</organism>